<dbReference type="InterPro" id="IPR001343">
    <property type="entry name" value="Hemolysn_Ca-bd"/>
</dbReference>
<dbReference type="Pfam" id="PF13946">
    <property type="entry name" value="DUF4214"/>
    <property type="match status" value="1"/>
</dbReference>
<dbReference type="InterPro" id="IPR038255">
    <property type="entry name" value="PBS_linker_sf"/>
</dbReference>
<dbReference type="Gene3D" id="2.150.10.10">
    <property type="entry name" value="Serralysin-like metalloprotease, C-terminal"/>
    <property type="match status" value="1"/>
</dbReference>
<organism evidence="2 3">
    <name type="scientific">Methylobacterium planeticum</name>
    <dbReference type="NCBI Taxonomy" id="2615211"/>
    <lineage>
        <taxon>Bacteria</taxon>
        <taxon>Pseudomonadati</taxon>
        <taxon>Pseudomonadota</taxon>
        <taxon>Alphaproteobacteria</taxon>
        <taxon>Hyphomicrobiales</taxon>
        <taxon>Methylobacteriaceae</taxon>
        <taxon>Methylobacterium</taxon>
    </lineage>
</organism>
<evidence type="ECO:0000313" key="3">
    <source>
        <dbReference type="Proteomes" id="UP000441523"/>
    </source>
</evidence>
<dbReference type="GO" id="GO:0005615">
    <property type="term" value="C:extracellular space"/>
    <property type="evidence" value="ECO:0007669"/>
    <property type="project" value="InterPro"/>
</dbReference>
<name>A0A6N6MUD6_9HYPH</name>
<dbReference type="GO" id="GO:0005509">
    <property type="term" value="F:calcium ion binding"/>
    <property type="evidence" value="ECO:0007669"/>
    <property type="project" value="InterPro"/>
</dbReference>
<dbReference type="PRINTS" id="PR00313">
    <property type="entry name" value="CABNDNGRPT"/>
</dbReference>
<sequence length="502" mass="50681">MALTAAQITTAFENVLQRDPSGEDVNALTAASQSGFFTDGQVYGSIVNSAEANANVDPVIRLYQVAFGRVPDKDGLHANVNGFEASGQSLKAISEAFAHAPEFTAQYGSGEVVTESYLQSLYAHALDRSASAVELHAWLEAVNTPGSGVSTRADMLNSFAQSAEFIARSDAAVNDFLFKAAQGQDAYAAHPLLGGSEHIFTLAAGPDNLVGTSGNDTYNAIISAGLDATLTAGDVVQDQGGSDVLNAIVHSNAGTPIAIAGVEIINLDTSVSSGSAALAVELKDAAATTLTVAGSHGVNFGESSLPNVTTLDASGVTGTGTAGAVVFDASAHHDAAQGLTLKGGAGNDVFAGGYGADTVTGGAGNDVFVYGDLNQSTAAHMDTITDFHPNTIGTPGAPANQGAGQLTSSYNGDVLDFTALFAGKANGVELRNVPSEGAALSLLKADVELGGSGAFALFDTSKSNLYVDVDHNGAADAIIHLAGVTSITEAAIRFHGGDLGLL</sequence>
<keyword evidence="3" id="KW-1185">Reference proteome</keyword>
<evidence type="ECO:0000259" key="1">
    <source>
        <dbReference type="Pfam" id="PF13946"/>
    </source>
</evidence>
<dbReference type="Proteomes" id="UP000441523">
    <property type="component" value="Unassembled WGS sequence"/>
</dbReference>
<feature type="domain" description="DUF4214" evidence="1">
    <location>
        <begin position="95"/>
        <end position="168"/>
    </location>
</feature>
<evidence type="ECO:0000313" key="2">
    <source>
        <dbReference type="EMBL" id="KAB1073218.1"/>
    </source>
</evidence>
<dbReference type="AlphaFoldDB" id="A0A6N6MUD6"/>
<gene>
    <name evidence="2" type="ORF">F6X51_12805</name>
</gene>
<accession>A0A6N6MUD6</accession>
<dbReference type="InterPro" id="IPR025282">
    <property type="entry name" value="DUF4214"/>
</dbReference>
<dbReference type="Gene3D" id="1.10.3130.20">
    <property type="entry name" value="Phycobilisome linker domain"/>
    <property type="match status" value="1"/>
</dbReference>
<proteinExistence type="predicted"/>
<dbReference type="Pfam" id="PF00353">
    <property type="entry name" value="HemolysinCabind"/>
    <property type="match status" value="2"/>
</dbReference>
<dbReference type="SUPFAM" id="SSF51120">
    <property type="entry name" value="beta-Roll"/>
    <property type="match status" value="1"/>
</dbReference>
<dbReference type="InterPro" id="IPR011049">
    <property type="entry name" value="Serralysin-like_metalloprot_C"/>
</dbReference>
<reference evidence="2 3" key="1">
    <citation type="submission" date="2019-09" db="EMBL/GenBank/DDBJ databases">
        <title>YIM 132548 draft genome.</title>
        <authorList>
            <person name="Jiang L."/>
        </authorList>
    </citation>
    <scope>NUCLEOTIDE SEQUENCE [LARGE SCALE GENOMIC DNA]</scope>
    <source>
        <strain evidence="2 3">YIM 132548</strain>
    </source>
</reference>
<comment type="caution">
    <text evidence="2">The sequence shown here is derived from an EMBL/GenBank/DDBJ whole genome shotgun (WGS) entry which is preliminary data.</text>
</comment>
<protein>
    <submittedName>
        <fullName evidence="2">DUF4214 domain-containing protein</fullName>
    </submittedName>
</protein>
<dbReference type="EMBL" id="VZZJ01000009">
    <property type="protein sequence ID" value="KAB1073218.1"/>
    <property type="molecule type" value="Genomic_DNA"/>
</dbReference>